<evidence type="ECO:0000256" key="2">
    <source>
        <dbReference type="SAM" id="MobiDB-lite"/>
    </source>
</evidence>
<evidence type="ECO:0000313" key="3">
    <source>
        <dbReference type="EMBL" id="KNC47231.1"/>
    </source>
</evidence>
<keyword evidence="4" id="KW-1185">Reference proteome</keyword>
<feature type="region of interest" description="Disordered" evidence="2">
    <location>
        <begin position="1"/>
        <end position="45"/>
    </location>
</feature>
<name>A0A0L0D586_THETB</name>
<dbReference type="GeneID" id="25563244"/>
<feature type="compositionally biased region" description="Low complexity" evidence="2">
    <location>
        <begin position="1"/>
        <end position="29"/>
    </location>
</feature>
<evidence type="ECO:0000313" key="4">
    <source>
        <dbReference type="Proteomes" id="UP000054408"/>
    </source>
</evidence>
<sequence>MPSPLAPSASELSSPASSSWDPSASLLWSGDSSEASGPWAVPDETSLAADGTEVPADAHDTTVELKAQIAALTAELDAYRNHNADMALLEETVSSIEDRMAGETSMVELWRTRYLEAAARADAAEAEVARLTALLEAPTRMGCEGEKNVGEDVMELEVEAKPSPTARDALATPASPATPSHPALRNHGPSTILPRTPLHLRPWEM</sequence>
<dbReference type="Proteomes" id="UP000054408">
    <property type="component" value="Unassembled WGS sequence"/>
</dbReference>
<proteinExistence type="predicted"/>
<dbReference type="EMBL" id="GL349446">
    <property type="protein sequence ID" value="KNC47231.1"/>
    <property type="molecule type" value="Genomic_DNA"/>
</dbReference>
<reference evidence="3 4" key="1">
    <citation type="submission" date="2010-05" db="EMBL/GenBank/DDBJ databases">
        <title>The Genome Sequence of Thecamonas trahens ATCC 50062.</title>
        <authorList>
            <consortium name="The Broad Institute Genome Sequencing Platform"/>
            <person name="Russ C."/>
            <person name="Cuomo C."/>
            <person name="Shea T."/>
            <person name="Young S.K."/>
            <person name="Zeng Q."/>
            <person name="Koehrsen M."/>
            <person name="Haas B."/>
            <person name="Borodovsky M."/>
            <person name="Guigo R."/>
            <person name="Alvarado L."/>
            <person name="Berlin A."/>
            <person name="Bochicchio J."/>
            <person name="Borenstein D."/>
            <person name="Chapman S."/>
            <person name="Chen Z."/>
            <person name="Freedman E."/>
            <person name="Gellesch M."/>
            <person name="Goldberg J."/>
            <person name="Griggs A."/>
            <person name="Gujja S."/>
            <person name="Heilman E."/>
            <person name="Heiman D."/>
            <person name="Hepburn T."/>
            <person name="Howarth C."/>
            <person name="Jen D."/>
            <person name="Larson L."/>
            <person name="Mehta T."/>
            <person name="Park D."/>
            <person name="Pearson M."/>
            <person name="Roberts A."/>
            <person name="Saif S."/>
            <person name="Shenoy N."/>
            <person name="Sisk P."/>
            <person name="Stolte C."/>
            <person name="Sykes S."/>
            <person name="Thomson T."/>
            <person name="Walk T."/>
            <person name="White J."/>
            <person name="Yandava C."/>
            <person name="Burger G."/>
            <person name="Gray M.W."/>
            <person name="Holland P.W.H."/>
            <person name="King N."/>
            <person name="Lang F.B.F."/>
            <person name="Roger A.J."/>
            <person name="Ruiz-Trillo I."/>
            <person name="Lander E."/>
            <person name="Nusbaum C."/>
        </authorList>
    </citation>
    <scope>NUCLEOTIDE SEQUENCE [LARGE SCALE GENOMIC DNA]</scope>
    <source>
        <strain evidence="3 4">ATCC 50062</strain>
    </source>
</reference>
<organism evidence="3 4">
    <name type="scientific">Thecamonas trahens ATCC 50062</name>
    <dbReference type="NCBI Taxonomy" id="461836"/>
    <lineage>
        <taxon>Eukaryota</taxon>
        <taxon>Apusozoa</taxon>
        <taxon>Apusomonadida</taxon>
        <taxon>Apusomonadidae</taxon>
        <taxon>Thecamonas</taxon>
    </lineage>
</organism>
<feature type="compositionally biased region" description="Low complexity" evidence="2">
    <location>
        <begin position="169"/>
        <end position="183"/>
    </location>
</feature>
<dbReference type="RefSeq" id="XP_013759574.1">
    <property type="nucleotide sequence ID" value="XM_013904120.1"/>
</dbReference>
<accession>A0A0L0D586</accession>
<protein>
    <submittedName>
        <fullName evidence="3">Uncharacterized protein</fullName>
    </submittedName>
</protein>
<keyword evidence="1" id="KW-0175">Coiled coil</keyword>
<feature type="coiled-coil region" evidence="1">
    <location>
        <begin position="62"/>
        <end position="134"/>
    </location>
</feature>
<gene>
    <name evidence="3" type="ORF">AMSG_03659</name>
</gene>
<dbReference type="AlphaFoldDB" id="A0A0L0D586"/>
<feature type="region of interest" description="Disordered" evidence="2">
    <location>
        <begin position="160"/>
        <end position="205"/>
    </location>
</feature>
<evidence type="ECO:0000256" key="1">
    <source>
        <dbReference type="SAM" id="Coils"/>
    </source>
</evidence>